<gene>
    <name evidence="2" type="ORF">OIDMADRAFT_48122</name>
</gene>
<dbReference type="EMBL" id="KN832870">
    <property type="protein sequence ID" value="KIN08251.1"/>
    <property type="molecule type" value="Genomic_DNA"/>
</dbReference>
<organism evidence="2 3">
    <name type="scientific">Oidiodendron maius (strain Zn)</name>
    <dbReference type="NCBI Taxonomy" id="913774"/>
    <lineage>
        <taxon>Eukaryota</taxon>
        <taxon>Fungi</taxon>
        <taxon>Dikarya</taxon>
        <taxon>Ascomycota</taxon>
        <taxon>Pezizomycotina</taxon>
        <taxon>Leotiomycetes</taxon>
        <taxon>Leotiomycetes incertae sedis</taxon>
        <taxon>Myxotrichaceae</taxon>
        <taxon>Oidiodendron</taxon>
    </lineage>
</organism>
<accession>A0A0C3HJ61</accession>
<evidence type="ECO:0000256" key="1">
    <source>
        <dbReference type="SAM" id="Phobius"/>
    </source>
</evidence>
<keyword evidence="3" id="KW-1185">Reference proteome</keyword>
<protein>
    <submittedName>
        <fullName evidence="2">Uncharacterized protein</fullName>
    </submittedName>
</protein>
<keyword evidence="1" id="KW-0812">Transmembrane</keyword>
<reference evidence="2 3" key="1">
    <citation type="submission" date="2014-04" db="EMBL/GenBank/DDBJ databases">
        <authorList>
            <consortium name="DOE Joint Genome Institute"/>
            <person name="Kuo A."/>
            <person name="Martino E."/>
            <person name="Perotto S."/>
            <person name="Kohler A."/>
            <person name="Nagy L.G."/>
            <person name="Floudas D."/>
            <person name="Copeland A."/>
            <person name="Barry K.W."/>
            <person name="Cichocki N."/>
            <person name="Veneault-Fourrey C."/>
            <person name="LaButti K."/>
            <person name="Lindquist E.A."/>
            <person name="Lipzen A."/>
            <person name="Lundell T."/>
            <person name="Morin E."/>
            <person name="Murat C."/>
            <person name="Sun H."/>
            <person name="Tunlid A."/>
            <person name="Henrissat B."/>
            <person name="Grigoriev I.V."/>
            <person name="Hibbett D.S."/>
            <person name="Martin F."/>
            <person name="Nordberg H.P."/>
            <person name="Cantor M.N."/>
            <person name="Hua S.X."/>
        </authorList>
    </citation>
    <scope>NUCLEOTIDE SEQUENCE [LARGE SCALE GENOMIC DNA]</scope>
    <source>
        <strain evidence="2 3">Zn</strain>
    </source>
</reference>
<dbReference type="AlphaFoldDB" id="A0A0C3HJ61"/>
<evidence type="ECO:0000313" key="3">
    <source>
        <dbReference type="Proteomes" id="UP000054321"/>
    </source>
</evidence>
<evidence type="ECO:0000313" key="2">
    <source>
        <dbReference type="EMBL" id="KIN08251.1"/>
    </source>
</evidence>
<proteinExistence type="predicted"/>
<dbReference type="Proteomes" id="UP000054321">
    <property type="component" value="Unassembled WGS sequence"/>
</dbReference>
<reference evidence="3" key="2">
    <citation type="submission" date="2015-01" db="EMBL/GenBank/DDBJ databases">
        <title>Evolutionary Origins and Diversification of the Mycorrhizal Mutualists.</title>
        <authorList>
            <consortium name="DOE Joint Genome Institute"/>
            <consortium name="Mycorrhizal Genomics Consortium"/>
            <person name="Kohler A."/>
            <person name="Kuo A."/>
            <person name="Nagy L.G."/>
            <person name="Floudas D."/>
            <person name="Copeland A."/>
            <person name="Barry K.W."/>
            <person name="Cichocki N."/>
            <person name="Veneault-Fourrey C."/>
            <person name="LaButti K."/>
            <person name="Lindquist E.A."/>
            <person name="Lipzen A."/>
            <person name="Lundell T."/>
            <person name="Morin E."/>
            <person name="Murat C."/>
            <person name="Riley R."/>
            <person name="Ohm R."/>
            <person name="Sun H."/>
            <person name="Tunlid A."/>
            <person name="Henrissat B."/>
            <person name="Grigoriev I.V."/>
            <person name="Hibbett D.S."/>
            <person name="Martin F."/>
        </authorList>
    </citation>
    <scope>NUCLEOTIDE SEQUENCE [LARGE SCALE GENOMIC DNA]</scope>
    <source>
        <strain evidence="3">Zn</strain>
    </source>
</reference>
<dbReference type="OrthoDB" id="2555959at2759"/>
<name>A0A0C3HJ61_OIDMZ</name>
<keyword evidence="1" id="KW-1133">Transmembrane helix</keyword>
<dbReference type="STRING" id="913774.A0A0C3HJ61"/>
<keyword evidence="1" id="KW-0472">Membrane</keyword>
<feature type="transmembrane region" description="Helical" evidence="1">
    <location>
        <begin position="15"/>
        <end position="33"/>
    </location>
</feature>
<sequence>MSSPVQAFRNLTPRTRAFVGFSLLAWGTIGLYLSDTAEKKFGFEPTEQEKKELEKVIPKITVVDREERSKG</sequence>
<dbReference type="HOGENOM" id="CLU_190851_0_0_1"/>
<dbReference type="InParanoid" id="A0A0C3HJ61"/>